<protein>
    <submittedName>
        <fullName evidence="1">Uncharacterized protein</fullName>
    </submittedName>
</protein>
<feature type="non-terminal residue" evidence="1">
    <location>
        <position position="317"/>
    </location>
</feature>
<feature type="non-terminal residue" evidence="1">
    <location>
        <position position="1"/>
    </location>
</feature>
<gene>
    <name evidence="1" type="ORF">PECAL_5P27930</name>
</gene>
<accession>A0A8J2T1E7</accession>
<name>A0A8J2T1E7_9STRA</name>
<dbReference type="Proteomes" id="UP000789595">
    <property type="component" value="Unassembled WGS sequence"/>
</dbReference>
<dbReference type="EMBL" id="CAKKNE010000005">
    <property type="protein sequence ID" value="CAH0378276.1"/>
    <property type="molecule type" value="Genomic_DNA"/>
</dbReference>
<dbReference type="InterPro" id="IPR036514">
    <property type="entry name" value="SGNH_hydro_sf"/>
</dbReference>
<evidence type="ECO:0000313" key="2">
    <source>
        <dbReference type="Proteomes" id="UP000789595"/>
    </source>
</evidence>
<dbReference type="OrthoDB" id="2150942at2759"/>
<organism evidence="1 2">
    <name type="scientific">Pelagomonas calceolata</name>
    <dbReference type="NCBI Taxonomy" id="35677"/>
    <lineage>
        <taxon>Eukaryota</taxon>
        <taxon>Sar</taxon>
        <taxon>Stramenopiles</taxon>
        <taxon>Ochrophyta</taxon>
        <taxon>Pelagophyceae</taxon>
        <taxon>Pelagomonadales</taxon>
        <taxon>Pelagomonadaceae</taxon>
        <taxon>Pelagomonas</taxon>
    </lineage>
</organism>
<dbReference type="AlphaFoldDB" id="A0A8J2T1E7"/>
<dbReference type="Gene3D" id="3.40.50.1110">
    <property type="entry name" value="SGNH hydrolase"/>
    <property type="match status" value="1"/>
</dbReference>
<proteinExistence type="predicted"/>
<evidence type="ECO:0000313" key="1">
    <source>
        <dbReference type="EMBL" id="CAH0378276.1"/>
    </source>
</evidence>
<dbReference type="SUPFAM" id="SSF52266">
    <property type="entry name" value="SGNH hydrolase"/>
    <property type="match status" value="1"/>
</dbReference>
<reference evidence="1" key="1">
    <citation type="submission" date="2021-11" db="EMBL/GenBank/DDBJ databases">
        <authorList>
            <consortium name="Genoscope - CEA"/>
            <person name="William W."/>
        </authorList>
    </citation>
    <scope>NUCLEOTIDE SEQUENCE</scope>
</reference>
<sequence length="317" mass="34446">RYHGHPVHALEVVERQLRAQDKPNLVFFAGDSSLDNKFWFENRARAANGYEHILRPPESKLDVAYHVNKLLEARNPRWACVNTAVEATSLNDRAFGRLLEQDQFLRDSVRETDAVVISVGGNDIALAPLLCTCCNVAPLLCIGGLCGDAIDRCACACPPDVYTPCGGATDCGCCLCGLPGCLTGLCGFPPGLGYFVDLFGNRVRAYASNLVAKKKPRVVVICMIYYLDVNGRGSWADATLQLLGYNYAPGVLQRGIRQVYRNATKRIRLNGVPVVALPLFEVLDGSDTRDYVQRVEPSPTGGAKLAKAIVDAVLDAT</sequence>
<keyword evidence="2" id="KW-1185">Reference proteome</keyword>
<comment type="caution">
    <text evidence="1">The sequence shown here is derived from an EMBL/GenBank/DDBJ whole genome shotgun (WGS) entry which is preliminary data.</text>
</comment>